<evidence type="ECO:0000313" key="2">
    <source>
        <dbReference type="Proteomes" id="UP001208534"/>
    </source>
</evidence>
<dbReference type="RefSeq" id="WP_262578417.1">
    <property type="nucleotide sequence ID" value="NZ_JAHPRE010000006.1"/>
</dbReference>
<dbReference type="EMBL" id="JAHPRE010000006">
    <property type="protein sequence ID" value="MCU4395829.1"/>
    <property type="molecule type" value="Genomic_DNA"/>
</dbReference>
<accession>A0AAW5R7I1</accession>
<comment type="caution">
    <text evidence="1">The sequence shown here is derived from an EMBL/GenBank/DDBJ whole genome shotgun (WGS) entry which is preliminary data.</text>
</comment>
<dbReference type="Proteomes" id="UP001208534">
    <property type="component" value="Unassembled WGS sequence"/>
</dbReference>
<proteinExistence type="predicted"/>
<organism evidence="1 2">
    <name type="scientific">Acinetobacter junii</name>
    <dbReference type="NCBI Taxonomy" id="40215"/>
    <lineage>
        <taxon>Bacteria</taxon>
        <taxon>Pseudomonadati</taxon>
        <taxon>Pseudomonadota</taxon>
        <taxon>Gammaproteobacteria</taxon>
        <taxon>Moraxellales</taxon>
        <taxon>Moraxellaceae</taxon>
        <taxon>Acinetobacter</taxon>
    </lineage>
</organism>
<gene>
    <name evidence="1" type="ORF">KTH64_02340</name>
</gene>
<dbReference type="AlphaFoldDB" id="A0AAW5R7I1"/>
<reference evidence="1" key="1">
    <citation type="submission" date="2021-06" db="EMBL/GenBank/DDBJ databases">
        <title>Propagation of a rapidly emergent carbapenem-resistant Acinetobacter baumannii lineage by various extra-hospital transmission networks.</title>
        <authorList>
            <person name="Calix J."/>
        </authorList>
    </citation>
    <scope>NUCLEOTIDE SEQUENCE</scope>
    <source>
        <strain evidence="1">WU_MDCI_Aw63</strain>
    </source>
</reference>
<evidence type="ECO:0000313" key="1">
    <source>
        <dbReference type="EMBL" id="MCU4395829.1"/>
    </source>
</evidence>
<name>A0AAW5R7I1_ACIJU</name>
<sequence length="227" mass="25860">MKTNEKKEYKVGDFVLPVSLKFTNHVCELTEDLGYDFKYKTKFGGWGVIDKSYLPTRWRLAEGDEIKSGIASQIQIVKSFIAEYGLLKAIEVLKNTPEGSTHHDLVTAENLDLYFNSKDHLEWCELELRWCLPRFHYTNEMIMGMMDIAELKRLFENIDLVNKVGGPKSAKAQVKQAKEYGYSTFSIPIELNGSIVMGCLNIDKLEQALSDHDQLFGNIETLGGEHV</sequence>
<protein>
    <submittedName>
        <fullName evidence="1">Uncharacterized protein</fullName>
    </submittedName>
</protein>